<gene>
    <name evidence="1" type="ORF">H9Q81_09665</name>
</gene>
<dbReference type="KEGG" id="fho:H9Q81_09665"/>
<sequence length="66" mass="7797">MKNYTKDEIRERGKEVVHNCKHRLKKCAKKSAKNLESCLYTTVGTVAILYDKMRYKKTNSNFIELQ</sequence>
<protein>
    <submittedName>
        <fullName evidence="1">Uncharacterized protein</fullName>
    </submittedName>
</protein>
<evidence type="ECO:0000313" key="1">
    <source>
        <dbReference type="EMBL" id="QNM15162.1"/>
    </source>
</evidence>
<name>A0A7G9GWI0_9FUSO</name>
<proteinExistence type="predicted"/>
<dbReference type="Proteomes" id="UP000515913">
    <property type="component" value="Chromosome"/>
</dbReference>
<organism evidence="1 2">
    <name type="scientific">Fusobacterium hominis</name>
    <dbReference type="NCBI Taxonomy" id="2764326"/>
    <lineage>
        <taxon>Bacteria</taxon>
        <taxon>Fusobacteriati</taxon>
        <taxon>Fusobacteriota</taxon>
        <taxon>Fusobacteriia</taxon>
        <taxon>Fusobacteriales</taxon>
        <taxon>Fusobacteriaceae</taxon>
        <taxon>Fusobacterium</taxon>
    </lineage>
</organism>
<dbReference type="EMBL" id="CP060637">
    <property type="protein sequence ID" value="QNM15162.1"/>
    <property type="molecule type" value="Genomic_DNA"/>
</dbReference>
<evidence type="ECO:0000313" key="2">
    <source>
        <dbReference type="Proteomes" id="UP000515913"/>
    </source>
</evidence>
<accession>A0A7G9GWI0</accession>
<keyword evidence="2" id="KW-1185">Reference proteome</keyword>
<reference evidence="1 2" key="1">
    <citation type="submission" date="2020-08" db="EMBL/GenBank/DDBJ databases">
        <authorList>
            <person name="Liu C."/>
            <person name="Sun Q."/>
        </authorList>
    </citation>
    <scope>NUCLEOTIDE SEQUENCE [LARGE SCALE GENOMIC DNA]</scope>
    <source>
        <strain evidence="1 2">NSJ-57</strain>
    </source>
</reference>
<dbReference type="AlphaFoldDB" id="A0A7G9GWI0"/>
<dbReference type="RefSeq" id="WP_101473722.1">
    <property type="nucleotide sequence ID" value="NZ_CP060637.1"/>
</dbReference>